<comment type="caution">
    <text evidence="2">The sequence shown here is derived from an EMBL/GenBank/DDBJ whole genome shotgun (WGS) entry which is preliminary data.</text>
</comment>
<dbReference type="GO" id="GO:0003676">
    <property type="term" value="F:nucleic acid binding"/>
    <property type="evidence" value="ECO:0007669"/>
    <property type="project" value="InterPro"/>
</dbReference>
<dbReference type="InterPro" id="IPR043502">
    <property type="entry name" value="DNA/RNA_pol_sf"/>
</dbReference>
<dbReference type="Gene3D" id="3.30.70.270">
    <property type="match status" value="1"/>
</dbReference>
<proteinExistence type="predicted"/>
<name>A0A6L2LJ37_TANCI</name>
<dbReference type="InterPro" id="IPR043128">
    <property type="entry name" value="Rev_trsase/Diguanyl_cyclase"/>
</dbReference>
<feature type="domain" description="Reverse transcriptase/retrotransposon-derived protein RNase H-like" evidence="1">
    <location>
        <begin position="103"/>
        <end position="146"/>
    </location>
</feature>
<reference evidence="2" key="1">
    <citation type="journal article" date="2019" name="Sci. Rep.">
        <title>Draft genome of Tanacetum cinerariifolium, the natural source of mosquito coil.</title>
        <authorList>
            <person name="Yamashiro T."/>
            <person name="Shiraishi A."/>
            <person name="Satake H."/>
            <person name="Nakayama K."/>
        </authorList>
    </citation>
    <scope>NUCLEOTIDE SEQUENCE</scope>
</reference>
<evidence type="ECO:0000259" key="1">
    <source>
        <dbReference type="Pfam" id="PF17919"/>
    </source>
</evidence>
<protein>
    <submittedName>
        <fullName evidence="2">Putative pol polyprotein</fullName>
    </submittedName>
</protein>
<dbReference type="Gene3D" id="3.30.420.10">
    <property type="entry name" value="Ribonuclease H-like superfamily/Ribonuclease H"/>
    <property type="match status" value="1"/>
</dbReference>
<evidence type="ECO:0000313" key="2">
    <source>
        <dbReference type="EMBL" id="GEU61833.1"/>
    </source>
</evidence>
<dbReference type="SUPFAM" id="SSF53098">
    <property type="entry name" value="Ribonuclease H-like"/>
    <property type="match status" value="1"/>
</dbReference>
<dbReference type="PANTHER" id="PTHR34072">
    <property type="entry name" value="ENZYMATIC POLYPROTEIN-RELATED"/>
    <property type="match status" value="1"/>
</dbReference>
<dbReference type="AlphaFoldDB" id="A0A6L2LJ37"/>
<dbReference type="PANTHER" id="PTHR34072:SF52">
    <property type="entry name" value="RIBONUCLEASE H"/>
    <property type="match status" value="1"/>
</dbReference>
<dbReference type="InterPro" id="IPR036397">
    <property type="entry name" value="RNaseH_sf"/>
</dbReference>
<dbReference type="EMBL" id="BKCJ010004569">
    <property type="protein sequence ID" value="GEU61833.1"/>
    <property type="molecule type" value="Genomic_DNA"/>
</dbReference>
<dbReference type="InterPro" id="IPR041577">
    <property type="entry name" value="RT_RNaseH_2"/>
</dbReference>
<dbReference type="Pfam" id="PF17919">
    <property type="entry name" value="RT_RNaseH_2"/>
    <property type="match status" value="1"/>
</dbReference>
<sequence length="301" mass="34596">MSSGFFFHLSSRPFDQLGVAHGLSGWVDLGTKACEVVSEGEMEMIRYGKRRWKLIQNWSAPTTPTELRQLLGLAGYYRRFIERFLLISKPLSKLTQKNKKYEWGMEEEEAFQTLKQKLCSAPILALPEGTKNFIVYCDASLKGFGAKELNMRQRRWIELLSDYDCKICYHPGKGNVVADALSPKDREPLRVRSLLMMVHINLLEKILEAQNEAMKKENVKAENMGSYLTCAKVKAEHQKSSSLLQQPEIPEWKWEKITMDFVLGLPRTLSGYDSIWVIVDRLTKSAHFLPMKKTDSIEKLA</sequence>
<gene>
    <name evidence="2" type="ORF">Tci_033811</name>
</gene>
<organism evidence="2">
    <name type="scientific">Tanacetum cinerariifolium</name>
    <name type="common">Dalmatian daisy</name>
    <name type="synonym">Chrysanthemum cinerariifolium</name>
    <dbReference type="NCBI Taxonomy" id="118510"/>
    <lineage>
        <taxon>Eukaryota</taxon>
        <taxon>Viridiplantae</taxon>
        <taxon>Streptophyta</taxon>
        <taxon>Embryophyta</taxon>
        <taxon>Tracheophyta</taxon>
        <taxon>Spermatophyta</taxon>
        <taxon>Magnoliopsida</taxon>
        <taxon>eudicotyledons</taxon>
        <taxon>Gunneridae</taxon>
        <taxon>Pentapetalae</taxon>
        <taxon>asterids</taxon>
        <taxon>campanulids</taxon>
        <taxon>Asterales</taxon>
        <taxon>Asteraceae</taxon>
        <taxon>Asteroideae</taxon>
        <taxon>Anthemideae</taxon>
        <taxon>Anthemidinae</taxon>
        <taxon>Tanacetum</taxon>
    </lineage>
</organism>
<dbReference type="FunFam" id="3.30.70.270:FF:000020">
    <property type="entry name" value="Transposon Tf2-6 polyprotein-like Protein"/>
    <property type="match status" value="1"/>
</dbReference>
<dbReference type="InterPro" id="IPR012337">
    <property type="entry name" value="RNaseH-like_sf"/>
</dbReference>
<dbReference type="SUPFAM" id="SSF56672">
    <property type="entry name" value="DNA/RNA polymerases"/>
    <property type="match status" value="1"/>
</dbReference>
<accession>A0A6L2LJ37</accession>